<reference evidence="2" key="1">
    <citation type="submission" date="2021-01" db="EMBL/GenBank/DDBJ databases">
        <title>Adiantum capillus-veneris genome.</title>
        <authorList>
            <person name="Fang Y."/>
            <person name="Liao Q."/>
        </authorList>
    </citation>
    <scope>NUCLEOTIDE SEQUENCE</scope>
    <source>
        <strain evidence="2">H3</strain>
        <tissue evidence="2">Leaf</tissue>
    </source>
</reference>
<evidence type="ECO:0000313" key="2">
    <source>
        <dbReference type="EMBL" id="KAI5061297.1"/>
    </source>
</evidence>
<evidence type="ECO:0000313" key="3">
    <source>
        <dbReference type="Proteomes" id="UP000886520"/>
    </source>
</evidence>
<name>A0A9D4Z5H4_ADICA</name>
<keyword evidence="3" id="KW-1185">Reference proteome</keyword>
<dbReference type="Gene3D" id="1.25.40.10">
    <property type="entry name" value="Tetratricopeptide repeat domain"/>
    <property type="match status" value="1"/>
</dbReference>
<dbReference type="SUPFAM" id="SSF48452">
    <property type="entry name" value="TPR-like"/>
    <property type="match status" value="1"/>
</dbReference>
<dbReference type="EMBL" id="JABFUD020000023">
    <property type="protein sequence ID" value="KAI5061297.1"/>
    <property type="molecule type" value="Genomic_DNA"/>
</dbReference>
<dbReference type="AlphaFoldDB" id="A0A9D4Z5H4"/>
<accession>A0A9D4Z5H4</accession>
<evidence type="ECO:0000256" key="1">
    <source>
        <dbReference type="SAM" id="MobiDB-lite"/>
    </source>
</evidence>
<dbReference type="InterPro" id="IPR011990">
    <property type="entry name" value="TPR-like_helical_dom_sf"/>
</dbReference>
<protein>
    <submittedName>
        <fullName evidence="2">Uncharacterized protein</fullName>
    </submittedName>
</protein>
<organism evidence="2 3">
    <name type="scientific">Adiantum capillus-veneris</name>
    <name type="common">Maidenhair fern</name>
    <dbReference type="NCBI Taxonomy" id="13818"/>
    <lineage>
        <taxon>Eukaryota</taxon>
        <taxon>Viridiplantae</taxon>
        <taxon>Streptophyta</taxon>
        <taxon>Embryophyta</taxon>
        <taxon>Tracheophyta</taxon>
        <taxon>Polypodiopsida</taxon>
        <taxon>Polypodiidae</taxon>
        <taxon>Polypodiales</taxon>
        <taxon>Pteridineae</taxon>
        <taxon>Pteridaceae</taxon>
        <taxon>Vittarioideae</taxon>
        <taxon>Adiantum</taxon>
    </lineage>
</organism>
<gene>
    <name evidence="2" type="ORF">GOP47_0023802</name>
</gene>
<feature type="region of interest" description="Disordered" evidence="1">
    <location>
        <begin position="1"/>
        <end position="23"/>
    </location>
</feature>
<comment type="caution">
    <text evidence="2">The sequence shown here is derived from an EMBL/GenBank/DDBJ whole genome shotgun (WGS) entry which is preliminary data.</text>
</comment>
<dbReference type="OrthoDB" id="509917at2759"/>
<proteinExistence type="predicted"/>
<sequence>MAPPKSQRSSHPKSRDRDSASAVGALISEAERQALAMPLSPPQEDETLFDLGEVYFLLGSTSQAKMYQNLGSILGANMLKEVALDIQSNATRQSIAFYRASHDMYEKVVARDSLVLKQEALINSGNSLCDWAELLPPAMGSSLFEKADLWYTAALSESADDVELLTNFADCKVKRAELEMLIESSLPEAQPWSKAKEFYSRAMSAYGHACSLADTNKGDDLAGLLQNWGASLSSLAQHTPDSQEALLAHDQAMEKLRNAAKFRPTDVTIFIAIGEACSAYAERIPQAQALELLATSVDEGFGVALKIDANCMDAILGEAESHLAAGKLARIIGMESAAKNHYGRSLNSYLRALQMLRADEKNECKLKFEEQCNVLYNLACVAALCSQESVAAEALTLLARVGGFSPSDLAEDADLQTLQTKEWFVSLRKKMIH</sequence>
<dbReference type="Proteomes" id="UP000886520">
    <property type="component" value="Chromosome 23"/>
</dbReference>